<keyword evidence="2" id="KW-0812">Transmembrane</keyword>
<keyword evidence="4" id="KW-1185">Reference proteome</keyword>
<keyword evidence="2" id="KW-1133">Transmembrane helix</keyword>
<dbReference type="AlphaFoldDB" id="A0ABD5WAD3"/>
<keyword evidence="2" id="KW-0472">Membrane</keyword>
<gene>
    <name evidence="3" type="ORF">ACFQL9_04525</name>
</gene>
<feature type="compositionally biased region" description="Basic and acidic residues" evidence="1">
    <location>
        <begin position="19"/>
        <end position="38"/>
    </location>
</feature>
<feature type="compositionally biased region" description="Basic and acidic residues" evidence="1">
    <location>
        <begin position="1"/>
        <end position="11"/>
    </location>
</feature>
<dbReference type="RefSeq" id="WP_284030993.1">
    <property type="nucleotide sequence ID" value="NZ_CP126154.1"/>
</dbReference>
<feature type="region of interest" description="Disordered" evidence="1">
    <location>
        <begin position="1"/>
        <end position="44"/>
    </location>
</feature>
<accession>A0ABD5WAD3</accession>
<proteinExistence type="predicted"/>
<organism evidence="3 4">
    <name type="scientific">Halobaculum lipolyticum</name>
    <dbReference type="NCBI Taxonomy" id="3032001"/>
    <lineage>
        <taxon>Archaea</taxon>
        <taxon>Methanobacteriati</taxon>
        <taxon>Methanobacteriota</taxon>
        <taxon>Stenosarchaea group</taxon>
        <taxon>Halobacteria</taxon>
        <taxon>Halobacteriales</taxon>
        <taxon>Haloferacaceae</taxon>
        <taxon>Halobaculum</taxon>
    </lineage>
</organism>
<evidence type="ECO:0000256" key="1">
    <source>
        <dbReference type="SAM" id="MobiDB-lite"/>
    </source>
</evidence>
<reference evidence="3 4" key="1">
    <citation type="journal article" date="2019" name="Int. J. Syst. Evol. Microbiol.">
        <title>The Global Catalogue of Microorganisms (GCM) 10K type strain sequencing project: providing services to taxonomists for standard genome sequencing and annotation.</title>
        <authorList>
            <consortium name="The Broad Institute Genomics Platform"/>
            <consortium name="The Broad Institute Genome Sequencing Center for Infectious Disease"/>
            <person name="Wu L."/>
            <person name="Ma J."/>
        </authorList>
    </citation>
    <scope>NUCLEOTIDE SEQUENCE [LARGE SCALE GENOMIC DNA]</scope>
    <source>
        <strain evidence="3 4">DT31</strain>
    </source>
</reference>
<sequence length="155" mass="15533">MRPPDADRTTDHAPPSARRGRDTPRRLAREACDTERDRSRRRRAGASAPFGPLVLAGVAVAVLVAVVARAVAVAAGGVGAGTDPSTLGALGLAESVRTVATTAALVARLSGAVALAGGGYCVVRGCVWLPLRLRDGGGADGAGRGSGGRSDPDSR</sequence>
<evidence type="ECO:0000313" key="4">
    <source>
        <dbReference type="Proteomes" id="UP001596461"/>
    </source>
</evidence>
<comment type="caution">
    <text evidence="3">The sequence shown here is derived from an EMBL/GenBank/DDBJ whole genome shotgun (WGS) entry which is preliminary data.</text>
</comment>
<dbReference type="EMBL" id="JBHTAH010000003">
    <property type="protein sequence ID" value="MFC7068899.1"/>
    <property type="molecule type" value="Genomic_DNA"/>
</dbReference>
<evidence type="ECO:0000313" key="3">
    <source>
        <dbReference type="EMBL" id="MFC7068899.1"/>
    </source>
</evidence>
<feature type="transmembrane region" description="Helical" evidence="2">
    <location>
        <begin position="50"/>
        <end position="78"/>
    </location>
</feature>
<dbReference type="Proteomes" id="UP001596461">
    <property type="component" value="Unassembled WGS sequence"/>
</dbReference>
<name>A0ABD5WAD3_9EURY</name>
<dbReference type="GeneID" id="81125854"/>
<evidence type="ECO:0000256" key="2">
    <source>
        <dbReference type="SAM" id="Phobius"/>
    </source>
</evidence>
<protein>
    <submittedName>
        <fullName evidence="3">Uncharacterized protein</fullName>
    </submittedName>
</protein>